<proteinExistence type="predicted"/>
<name>A0A5C2LK15_KLEPN</name>
<dbReference type="Proteomes" id="UP000325096">
    <property type="component" value="Chromosome"/>
</dbReference>
<evidence type="ECO:0000313" key="2">
    <source>
        <dbReference type="Proteomes" id="UP000325096"/>
    </source>
</evidence>
<protein>
    <submittedName>
        <fullName evidence="1">Uncharacterized protein</fullName>
    </submittedName>
</protein>
<sequence>MLATVSAARPGEFNDSLSPIGNTAATLRAVIRTLAAEFASALSGLRSGIRLLAPEAQRDWG</sequence>
<gene>
    <name evidence="1" type="ORF">FZ929_22455</name>
</gene>
<dbReference type="AlphaFoldDB" id="A0A5C2LK15"/>
<organism evidence="1 2">
    <name type="scientific">Klebsiella pneumoniae</name>
    <dbReference type="NCBI Taxonomy" id="573"/>
    <lineage>
        <taxon>Bacteria</taxon>
        <taxon>Pseudomonadati</taxon>
        <taxon>Pseudomonadota</taxon>
        <taxon>Gammaproteobacteria</taxon>
        <taxon>Enterobacterales</taxon>
        <taxon>Enterobacteriaceae</taxon>
        <taxon>Klebsiella/Raoultella group</taxon>
        <taxon>Klebsiella</taxon>
        <taxon>Klebsiella pneumoniae complex</taxon>
    </lineage>
</organism>
<reference evidence="1 2" key="1">
    <citation type="submission" date="2019-08" db="EMBL/GenBank/DDBJ databases">
        <title>Emergence of NDM-5-producing hypervirulent Klebsiella pneumoniae from clinical infections.</title>
        <authorList>
            <person name="Shen Z."/>
            <person name="Zhang H."/>
            <person name="Li M."/>
        </authorList>
    </citation>
    <scope>NUCLEOTIDE SEQUENCE [LARGE SCALE GENOMIC DNA]</scope>
    <source>
        <strain evidence="1 2">RJ18-06</strain>
    </source>
</reference>
<dbReference type="EMBL" id="CP043669">
    <property type="protein sequence ID" value="QEP91949.1"/>
    <property type="molecule type" value="Genomic_DNA"/>
</dbReference>
<accession>A0A5C2LK15</accession>
<evidence type="ECO:0000313" key="1">
    <source>
        <dbReference type="EMBL" id="QEP91949.1"/>
    </source>
</evidence>